<dbReference type="Proteomes" id="UP001153331">
    <property type="component" value="Unassembled WGS sequence"/>
</dbReference>
<evidence type="ECO:0000313" key="2">
    <source>
        <dbReference type="Proteomes" id="UP001153331"/>
    </source>
</evidence>
<name>A0ACC2IQX0_9PLEO</name>
<organism evidence="1 2">
    <name type="scientific">Boeremia exigua</name>
    <dbReference type="NCBI Taxonomy" id="749465"/>
    <lineage>
        <taxon>Eukaryota</taxon>
        <taxon>Fungi</taxon>
        <taxon>Dikarya</taxon>
        <taxon>Ascomycota</taxon>
        <taxon>Pezizomycotina</taxon>
        <taxon>Dothideomycetes</taxon>
        <taxon>Pleosporomycetidae</taxon>
        <taxon>Pleosporales</taxon>
        <taxon>Pleosporineae</taxon>
        <taxon>Didymellaceae</taxon>
        <taxon>Boeremia</taxon>
    </lineage>
</organism>
<accession>A0ACC2IQX0</accession>
<proteinExistence type="predicted"/>
<gene>
    <name evidence="1" type="ORF">OPT61_g1244</name>
</gene>
<evidence type="ECO:0000313" key="1">
    <source>
        <dbReference type="EMBL" id="KAJ8117589.1"/>
    </source>
</evidence>
<keyword evidence="2" id="KW-1185">Reference proteome</keyword>
<dbReference type="EMBL" id="JAPHNI010000047">
    <property type="protein sequence ID" value="KAJ8117589.1"/>
    <property type="molecule type" value="Genomic_DNA"/>
</dbReference>
<reference evidence="1" key="1">
    <citation type="submission" date="2022-11" db="EMBL/GenBank/DDBJ databases">
        <title>Genome Sequence of Boeremia exigua.</title>
        <authorList>
            <person name="Buettner E."/>
        </authorList>
    </citation>
    <scope>NUCLEOTIDE SEQUENCE</scope>
    <source>
        <strain evidence="1">CU02</strain>
    </source>
</reference>
<protein>
    <submittedName>
        <fullName evidence="1">Uncharacterized protein</fullName>
    </submittedName>
</protein>
<sequence length="275" mass="31449">MRRAAYAESICRYIQDTYRDAVLESALEGHDDAVRTFTSHNSGASGAALGPLPTELLEEIFRYIDFWTLARCLSVSKYWNAIISRSPQLQQALFLNPNVEDVEDGPTLVFKLVIDTRRLPGVQRQQRPIFWIDIGKIYDDAPKLQRPKLAIKHVVFNPILQNMFRSAQPLELPSPPSTPETGQIRRKDPAEFCRTARGLPGAIWRKMMISQPPAHTITMECDFTFDPSYRCKVWTPYTVDGGITMEDFFSLVQTRIESSFDDYRRDQAHRLGGYG</sequence>
<comment type="caution">
    <text evidence="1">The sequence shown here is derived from an EMBL/GenBank/DDBJ whole genome shotgun (WGS) entry which is preliminary data.</text>
</comment>